<dbReference type="AlphaFoldDB" id="A0A812N6X3"/>
<keyword evidence="3" id="KW-1185">Reference proteome</keyword>
<dbReference type="EMBL" id="CAJNDS010002024">
    <property type="protein sequence ID" value="CAE7296821.1"/>
    <property type="molecule type" value="Genomic_DNA"/>
</dbReference>
<feature type="region of interest" description="Disordered" evidence="1">
    <location>
        <begin position="139"/>
        <end position="171"/>
    </location>
</feature>
<evidence type="ECO:0008006" key="4">
    <source>
        <dbReference type="Google" id="ProtNLM"/>
    </source>
</evidence>
<evidence type="ECO:0000256" key="1">
    <source>
        <dbReference type="SAM" id="MobiDB-lite"/>
    </source>
</evidence>
<dbReference type="OrthoDB" id="10335668at2759"/>
<evidence type="ECO:0000313" key="3">
    <source>
        <dbReference type="Proteomes" id="UP000604046"/>
    </source>
</evidence>
<accession>A0A812N6X3</accession>
<comment type="caution">
    <text evidence="2">The sequence shown here is derived from an EMBL/GenBank/DDBJ whole genome shotgun (WGS) entry which is preliminary data.</text>
</comment>
<sequence length="171" mass="19284">MEKAPSENSQKSSGDFLSKLTASQKHELVGRALQLQDEERWQQLLESTTERRTERTISFRTLNGEGCELQLAPMQTIASVKLRVLQELEPSLPAIEAGTRRQVKLLHSHEVLCDDLIVALVPDELTVVFNIIELPTPRATGSSSSYENPVEWDWDHSEDSDRYSVYGSDDS</sequence>
<feature type="compositionally biased region" description="Basic and acidic residues" evidence="1">
    <location>
        <begin position="153"/>
        <end position="162"/>
    </location>
</feature>
<gene>
    <name evidence="2" type="ORF">SNAT2548_LOCUS15628</name>
</gene>
<protein>
    <recommendedName>
        <fullName evidence="4">Ubiquitin-like domain-containing protein</fullName>
    </recommendedName>
</protein>
<name>A0A812N6X3_9DINO</name>
<reference evidence="2" key="1">
    <citation type="submission" date="2021-02" db="EMBL/GenBank/DDBJ databases">
        <authorList>
            <person name="Dougan E. K."/>
            <person name="Rhodes N."/>
            <person name="Thang M."/>
            <person name="Chan C."/>
        </authorList>
    </citation>
    <scope>NUCLEOTIDE SEQUENCE</scope>
</reference>
<proteinExistence type="predicted"/>
<dbReference type="Proteomes" id="UP000604046">
    <property type="component" value="Unassembled WGS sequence"/>
</dbReference>
<organism evidence="2 3">
    <name type="scientific">Symbiodinium natans</name>
    <dbReference type="NCBI Taxonomy" id="878477"/>
    <lineage>
        <taxon>Eukaryota</taxon>
        <taxon>Sar</taxon>
        <taxon>Alveolata</taxon>
        <taxon>Dinophyceae</taxon>
        <taxon>Suessiales</taxon>
        <taxon>Symbiodiniaceae</taxon>
        <taxon>Symbiodinium</taxon>
    </lineage>
</organism>
<evidence type="ECO:0000313" key="2">
    <source>
        <dbReference type="EMBL" id="CAE7296821.1"/>
    </source>
</evidence>